<comment type="subunit">
    <text evidence="6">Part of the 50S ribosomal subunit.</text>
</comment>
<dbReference type="NCBIfam" id="TIGR03654">
    <property type="entry name" value="L6_bact"/>
    <property type="match status" value="1"/>
</dbReference>
<evidence type="ECO:0000256" key="3">
    <source>
        <dbReference type="ARBA" id="ARBA00022884"/>
    </source>
</evidence>
<comment type="function">
    <text evidence="6 8">This protein binds to the 23S rRNA, and is important in its secondary structure. It is located near the subunit interface in the base of the L7/L12 stalk, and near the tRNA binding site of the peptidyltransferase center.</text>
</comment>
<dbReference type="STRING" id="448.Lery_1454"/>
<sequence>MSRVAKAPVRLPANVQLQVAKDHLIVKGPKGELTQHLNKHVSVTPSAEDANLIIFKPASNDPNGWAQAGTTRALVNNMVKGVTTGFDLTLELVGVGYRAQAAGKSLTLSLGFSHPVEYALPAGVTAETPNNTTVILRGIDKQLLGQAASEIRAFRPPEPYKGKGVKYAGEQIARKEAKKK</sequence>
<dbReference type="SUPFAM" id="SSF56053">
    <property type="entry name" value="Ribosomal protein L6"/>
    <property type="match status" value="2"/>
</dbReference>
<feature type="domain" description="Large ribosomal subunit protein uL6 alpha-beta" evidence="9">
    <location>
        <begin position="93"/>
        <end position="167"/>
    </location>
</feature>
<keyword evidence="4 6" id="KW-0689">Ribosomal protein</keyword>
<dbReference type="FunFam" id="3.90.930.12:FF:000002">
    <property type="entry name" value="50S ribosomal protein L6"/>
    <property type="match status" value="1"/>
</dbReference>
<evidence type="ECO:0000313" key="11">
    <source>
        <dbReference type="Proteomes" id="UP000054773"/>
    </source>
</evidence>
<keyword evidence="11" id="KW-1185">Reference proteome</keyword>
<dbReference type="InterPro" id="IPR019906">
    <property type="entry name" value="Ribosomal_uL6_bac-type"/>
</dbReference>
<keyword evidence="3 6" id="KW-0694">RNA-binding</keyword>
<evidence type="ECO:0000256" key="6">
    <source>
        <dbReference type="HAMAP-Rule" id="MF_01365"/>
    </source>
</evidence>
<evidence type="ECO:0000256" key="4">
    <source>
        <dbReference type="ARBA" id="ARBA00022980"/>
    </source>
</evidence>
<dbReference type="InterPro" id="IPR002358">
    <property type="entry name" value="Ribosomal_uL6_CS"/>
</dbReference>
<dbReference type="InterPro" id="IPR020040">
    <property type="entry name" value="Ribosomal_uL6_a/b-dom"/>
</dbReference>
<dbReference type="FunFam" id="3.90.930.12:FF:000001">
    <property type="entry name" value="50S ribosomal protein L6"/>
    <property type="match status" value="1"/>
</dbReference>
<protein>
    <recommendedName>
        <fullName evidence="6">Large ribosomal subunit protein uL6</fullName>
    </recommendedName>
</protein>
<dbReference type="PRINTS" id="PR00059">
    <property type="entry name" value="RIBOSOMALL6"/>
</dbReference>
<dbReference type="AlphaFoldDB" id="A0A0W0TPT6"/>
<keyword evidence="2 6" id="KW-0699">rRNA-binding</keyword>
<dbReference type="EMBL" id="LNYA01000024">
    <property type="protein sequence ID" value="KTC97615.1"/>
    <property type="molecule type" value="Genomic_DNA"/>
</dbReference>
<comment type="similarity">
    <text evidence="1 6 7">Belongs to the universal ribosomal protein uL6 family.</text>
</comment>
<dbReference type="InterPro" id="IPR000702">
    <property type="entry name" value="Ribosomal_uL6-like"/>
</dbReference>
<dbReference type="InterPro" id="IPR036789">
    <property type="entry name" value="Ribosomal_uL6-like_a/b-dom_sf"/>
</dbReference>
<evidence type="ECO:0000256" key="8">
    <source>
        <dbReference type="RuleBase" id="RU003870"/>
    </source>
</evidence>
<reference evidence="10 11" key="1">
    <citation type="submission" date="2015-11" db="EMBL/GenBank/DDBJ databases">
        <title>Genomic analysis of 38 Legionella species identifies large and diverse effector repertoires.</title>
        <authorList>
            <person name="Burstein D."/>
            <person name="Amaro F."/>
            <person name="Zusman T."/>
            <person name="Lifshitz Z."/>
            <person name="Cohen O."/>
            <person name="Gilbert J.A."/>
            <person name="Pupko T."/>
            <person name="Shuman H.A."/>
            <person name="Segal G."/>
        </authorList>
    </citation>
    <scope>NUCLEOTIDE SEQUENCE [LARGE SCALE GENOMIC DNA]</scope>
    <source>
        <strain evidence="10 11">SE-32A-C8</strain>
    </source>
</reference>
<dbReference type="GO" id="GO:0019843">
    <property type="term" value="F:rRNA binding"/>
    <property type="evidence" value="ECO:0007669"/>
    <property type="project" value="UniProtKB-UniRule"/>
</dbReference>
<dbReference type="RefSeq" id="WP_058526609.1">
    <property type="nucleotide sequence ID" value="NZ_CAAAHY010000015.1"/>
</dbReference>
<dbReference type="PIRSF" id="PIRSF002162">
    <property type="entry name" value="Ribosomal_L6"/>
    <property type="match status" value="1"/>
</dbReference>
<name>A0A0W0TPT6_LEGER</name>
<organism evidence="10 11">
    <name type="scientific">Legionella erythra</name>
    <dbReference type="NCBI Taxonomy" id="448"/>
    <lineage>
        <taxon>Bacteria</taxon>
        <taxon>Pseudomonadati</taxon>
        <taxon>Pseudomonadota</taxon>
        <taxon>Gammaproteobacteria</taxon>
        <taxon>Legionellales</taxon>
        <taxon>Legionellaceae</taxon>
        <taxon>Legionella</taxon>
    </lineage>
</organism>
<dbReference type="PROSITE" id="PS00525">
    <property type="entry name" value="RIBOSOMAL_L6_1"/>
    <property type="match status" value="1"/>
</dbReference>
<dbReference type="GO" id="GO:0003735">
    <property type="term" value="F:structural constituent of ribosome"/>
    <property type="evidence" value="ECO:0007669"/>
    <property type="project" value="UniProtKB-UniRule"/>
</dbReference>
<evidence type="ECO:0000256" key="7">
    <source>
        <dbReference type="RuleBase" id="RU003869"/>
    </source>
</evidence>
<dbReference type="Proteomes" id="UP000054773">
    <property type="component" value="Unassembled WGS sequence"/>
</dbReference>
<evidence type="ECO:0000256" key="5">
    <source>
        <dbReference type="ARBA" id="ARBA00023274"/>
    </source>
</evidence>
<dbReference type="OrthoDB" id="9805007at2"/>
<evidence type="ECO:0000256" key="1">
    <source>
        <dbReference type="ARBA" id="ARBA00009356"/>
    </source>
</evidence>
<feature type="domain" description="Large ribosomal subunit protein uL6 alpha-beta" evidence="9">
    <location>
        <begin position="12"/>
        <end position="85"/>
    </location>
</feature>
<dbReference type="PANTHER" id="PTHR11655:SF14">
    <property type="entry name" value="LARGE RIBOSOMAL SUBUNIT PROTEIN UL6M"/>
    <property type="match status" value="1"/>
</dbReference>
<dbReference type="Gene3D" id="3.90.930.12">
    <property type="entry name" value="Ribosomal protein L6, alpha-beta domain"/>
    <property type="match status" value="2"/>
</dbReference>
<keyword evidence="5 6" id="KW-0687">Ribonucleoprotein</keyword>
<dbReference type="HAMAP" id="MF_01365_B">
    <property type="entry name" value="Ribosomal_uL6_B"/>
    <property type="match status" value="1"/>
</dbReference>
<evidence type="ECO:0000313" key="10">
    <source>
        <dbReference type="EMBL" id="KTC97615.1"/>
    </source>
</evidence>
<dbReference type="Pfam" id="PF00347">
    <property type="entry name" value="Ribosomal_L6"/>
    <property type="match status" value="2"/>
</dbReference>
<accession>A0A0W0TPT6</accession>
<dbReference type="PATRIC" id="fig|448.7.peg.1521"/>
<comment type="caution">
    <text evidence="10">The sequence shown here is derived from an EMBL/GenBank/DDBJ whole genome shotgun (WGS) entry which is preliminary data.</text>
</comment>
<dbReference type="GO" id="GO:0002181">
    <property type="term" value="P:cytoplasmic translation"/>
    <property type="evidence" value="ECO:0007669"/>
    <property type="project" value="TreeGrafter"/>
</dbReference>
<dbReference type="PANTHER" id="PTHR11655">
    <property type="entry name" value="60S/50S RIBOSOMAL PROTEIN L6/L9"/>
    <property type="match status" value="1"/>
</dbReference>
<gene>
    <name evidence="6 10" type="primary">rplF</name>
    <name evidence="10" type="ORF">Lery_1454</name>
</gene>
<dbReference type="GO" id="GO:0022625">
    <property type="term" value="C:cytosolic large ribosomal subunit"/>
    <property type="evidence" value="ECO:0007669"/>
    <property type="project" value="UniProtKB-UniRule"/>
</dbReference>
<evidence type="ECO:0000256" key="2">
    <source>
        <dbReference type="ARBA" id="ARBA00022730"/>
    </source>
</evidence>
<proteinExistence type="inferred from homology"/>
<evidence type="ECO:0000259" key="9">
    <source>
        <dbReference type="Pfam" id="PF00347"/>
    </source>
</evidence>